<dbReference type="SUPFAM" id="SSF46689">
    <property type="entry name" value="Homeodomain-like"/>
    <property type="match status" value="1"/>
</dbReference>
<name>A0A2P8C8E7_9BACT</name>
<gene>
    <name evidence="7" type="ORF">CLV93_11020</name>
    <name evidence="6" type="ORF">JCM18694_19250</name>
</gene>
<keyword evidence="4" id="KW-0472">Membrane</keyword>
<keyword evidence="3" id="KW-0804">Transcription</keyword>
<feature type="transmembrane region" description="Helical" evidence="4">
    <location>
        <begin position="226"/>
        <end position="244"/>
    </location>
</feature>
<proteinExistence type="predicted"/>
<keyword evidence="4" id="KW-0812">Transmembrane</keyword>
<evidence type="ECO:0000313" key="9">
    <source>
        <dbReference type="Proteomes" id="UP000396862"/>
    </source>
</evidence>
<sequence>MIRYLAVLNPLYATLFWAIVLTIGTLRINRAKFMLGVFMMVAFFLYLGHAFYFTRNFQIFTWYEWIYTLTSLAVFPMYYHYIRLLTVETRLKPSDLLHYLPGLIVAVASLFLIIFMGPINRLAYIHHLEHGSHSFYLSGNPWIDAYQMLFLLSRLIFGIQIFAYLVLNIRLIRLHKENIAQYYSNPEELNLNWAQLMYIFLLLTSLAGFIFNALGRSTFLDNSVKLLIPSFIFSVLLFVIGYLGNRQDQIVSQIVKLDEMYPQEERPENEPNNVVLKLEEYFTSEKAYLNKDLKIWEVSKMINSNRTYVSGIINKHYGMNFCTYVNHHRVKEARWMLETESFDGYTLEHIGDLSGFGSLNSFIRAFQKETGITPGKYREDRKVRKSDQSFAQINT</sequence>
<evidence type="ECO:0000256" key="1">
    <source>
        <dbReference type="ARBA" id="ARBA00023015"/>
    </source>
</evidence>
<feature type="transmembrane region" description="Helical" evidence="4">
    <location>
        <begin position="96"/>
        <end position="119"/>
    </location>
</feature>
<evidence type="ECO:0000313" key="6">
    <source>
        <dbReference type="EMBL" id="GET21679.1"/>
    </source>
</evidence>
<dbReference type="PROSITE" id="PS01124">
    <property type="entry name" value="HTH_ARAC_FAMILY_2"/>
    <property type="match status" value="1"/>
</dbReference>
<reference evidence="7 8" key="1">
    <citation type="submission" date="2018-03" db="EMBL/GenBank/DDBJ databases">
        <title>Genomic Encyclopedia of Archaeal and Bacterial Type Strains, Phase II (KMG-II): from individual species to whole genera.</title>
        <authorList>
            <person name="Goeker M."/>
        </authorList>
    </citation>
    <scope>NUCLEOTIDE SEQUENCE [LARGE SCALE GENOMIC DNA]</scope>
    <source>
        <strain evidence="7 8">DSM 27267</strain>
    </source>
</reference>
<keyword evidence="1" id="KW-0805">Transcription regulation</keyword>
<dbReference type="OrthoDB" id="1157591at2"/>
<dbReference type="GO" id="GO:0003700">
    <property type="term" value="F:DNA-binding transcription factor activity"/>
    <property type="evidence" value="ECO:0007669"/>
    <property type="project" value="InterPro"/>
</dbReference>
<feature type="domain" description="HTH araC/xylS-type" evidence="5">
    <location>
        <begin position="272"/>
        <end position="380"/>
    </location>
</feature>
<dbReference type="SMART" id="SM00342">
    <property type="entry name" value="HTH_ARAC"/>
    <property type="match status" value="1"/>
</dbReference>
<keyword evidence="4" id="KW-1133">Transmembrane helix</keyword>
<evidence type="ECO:0000256" key="3">
    <source>
        <dbReference type="ARBA" id="ARBA00023163"/>
    </source>
</evidence>
<evidence type="ECO:0000313" key="7">
    <source>
        <dbReference type="EMBL" id="PSK81236.1"/>
    </source>
</evidence>
<dbReference type="Proteomes" id="UP000240621">
    <property type="component" value="Unassembled WGS sequence"/>
</dbReference>
<evidence type="ECO:0000256" key="2">
    <source>
        <dbReference type="ARBA" id="ARBA00023125"/>
    </source>
</evidence>
<evidence type="ECO:0000313" key="8">
    <source>
        <dbReference type="Proteomes" id="UP000240621"/>
    </source>
</evidence>
<dbReference type="Pfam" id="PF12833">
    <property type="entry name" value="HTH_18"/>
    <property type="match status" value="1"/>
</dbReference>
<organism evidence="7 8">
    <name type="scientific">Prolixibacter denitrificans</name>
    <dbReference type="NCBI Taxonomy" id="1541063"/>
    <lineage>
        <taxon>Bacteria</taxon>
        <taxon>Pseudomonadati</taxon>
        <taxon>Bacteroidota</taxon>
        <taxon>Bacteroidia</taxon>
        <taxon>Marinilabiliales</taxon>
        <taxon>Prolixibacteraceae</taxon>
        <taxon>Prolixibacter</taxon>
    </lineage>
</organism>
<evidence type="ECO:0000259" key="5">
    <source>
        <dbReference type="PROSITE" id="PS01124"/>
    </source>
</evidence>
<feature type="transmembrane region" description="Helical" evidence="4">
    <location>
        <begin position="33"/>
        <end position="53"/>
    </location>
</feature>
<dbReference type="AlphaFoldDB" id="A0A2P8C8E7"/>
<comment type="caution">
    <text evidence="7">The sequence shown here is derived from an EMBL/GenBank/DDBJ whole genome shotgun (WGS) entry which is preliminary data.</text>
</comment>
<feature type="transmembrane region" description="Helical" evidence="4">
    <location>
        <begin position="196"/>
        <end position="214"/>
    </location>
</feature>
<dbReference type="Gene3D" id="1.10.10.60">
    <property type="entry name" value="Homeodomain-like"/>
    <property type="match status" value="2"/>
</dbReference>
<dbReference type="RefSeq" id="WP_106543233.1">
    <property type="nucleotide sequence ID" value="NZ_BLAU01000001.1"/>
</dbReference>
<dbReference type="GO" id="GO:0043565">
    <property type="term" value="F:sequence-specific DNA binding"/>
    <property type="evidence" value="ECO:0007669"/>
    <property type="project" value="InterPro"/>
</dbReference>
<reference evidence="6 9" key="2">
    <citation type="submission" date="2019-10" db="EMBL/GenBank/DDBJ databases">
        <title>Prolixibacter strains distinguished by the presence of nitrate reductase genes were adept at nitrate-dependent anaerobic corrosion of metallic iron and carbon steel.</title>
        <authorList>
            <person name="Iino T."/>
            <person name="Shono N."/>
            <person name="Ito K."/>
            <person name="Nakamura R."/>
            <person name="Sueoka K."/>
            <person name="Harayama S."/>
            <person name="Ohkuma M."/>
        </authorList>
    </citation>
    <scope>NUCLEOTIDE SEQUENCE [LARGE SCALE GENOMIC DNA]</scope>
    <source>
        <strain evidence="6 9">MIC1-1</strain>
    </source>
</reference>
<dbReference type="InterPro" id="IPR009057">
    <property type="entry name" value="Homeodomain-like_sf"/>
</dbReference>
<dbReference type="InterPro" id="IPR018060">
    <property type="entry name" value="HTH_AraC"/>
</dbReference>
<keyword evidence="2 7" id="KW-0238">DNA-binding</keyword>
<feature type="transmembrane region" description="Helical" evidence="4">
    <location>
        <begin position="145"/>
        <end position="167"/>
    </location>
</feature>
<protein>
    <submittedName>
        <fullName evidence="7">AraC-like DNA-binding protein</fullName>
    </submittedName>
</protein>
<accession>A0A2P8C8E7</accession>
<feature type="transmembrane region" description="Helical" evidence="4">
    <location>
        <begin position="65"/>
        <end position="84"/>
    </location>
</feature>
<keyword evidence="9" id="KW-1185">Reference proteome</keyword>
<dbReference type="PANTHER" id="PTHR43280">
    <property type="entry name" value="ARAC-FAMILY TRANSCRIPTIONAL REGULATOR"/>
    <property type="match status" value="1"/>
</dbReference>
<dbReference type="EMBL" id="BLAU01000001">
    <property type="protein sequence ID" value="GET21679.1"/>
    <property type="molecule type" value="Genomic_DNA"/>
</dbReference>
<evidence type="ECO:0000256" key="4">
    <source>
        <dbReference type="SAM" id="Phobius"/>
    </source>
</evidence>
<dbReference type="EMBL" id="PYGC01000010">
    <property type="protein sequence ID" value="PSK81236.1"/>
    <property type="molecule type" value="Genomic_DNA"/>
</dbReference>
<feature type="transmembrane region" description="Helical" evidence="4">
    <location>
        <begin position="6"/>
        <end position="26"/>
    </location>
</feature>
<dbReference type="Proteomes" id="UP000396862">
    <property type="component" value="Unassembled WGS sequence"/>
</dbReference>
<dbReference type="PANTHER" id="PTHR43280:SF29">
    <property type="entry name" value="ARAC-FAMILY TRANSCRIPTIONAL REGULATOR"/>
    <property type="match status" value="1"/>
</dbReference>